<dbReference type="RefSeq" id="WP_130353465.1">
    <property type="nucleotide sequence ID" value="NZ_SGWY01000003.1"/>
</dbReference>
<keyword evidence="1" id="KW-0560">Oxidoreductase</keyword>
<dbReference type="GO" id="GO:0071949">
    <property type="term" value="F:FAD binding"/>
    <property type="evidence" value="ECO:0007669"/>
    <property type="project" value="InterPro"/>
</dbReference>
<dbReference type="OrthoDB" id="3356051at2"/>
<protein>
    <submittedName>
        <fullName evidence="4">2-polyprenyl-6-methoxyphenol hydroxylase-like FAD-dependent oxidoreductase</fullName>
    </submittedName>
</protein>
<name>A0A4Q7M7Z7_9MICO</name>
<dbReference type="Proteomes" id="UP000293289">
    <property type="component" value="Unassembled WGS sequence"/>
</dbReference>
<gene>
    <name evidence="4" type="ORF">EV187_2575</name>
</gene>
<dbReference type="PRINTS" id="PR00420">
    <property type="entry name" value="RNGMNOXGNASE"/>
</dbReference>
<organism evidence="4 5">
    <name type="scientific">Agromyces ramosus</name>
    <dbReference type="NCBI Taxonomy" id="33879"/>
    <lineage>
        <taxon>Bacteria</taxon>
        <taxon>Bacillati</taxon>
        <taxon>Actinomycetota</taxon>
        <taxon>Actinomycetes</taxon>
        <taxon>Micrococcales</taxon>
        <taxon>Microbacteriaceae</taxon>
        <taxon>Agromyces</taxon>
    </lineage>
</organism>
<evidence type="ECO:0000256" key="2">
    <source>
        <dbReference type="ARBA" id="ARBA00023033"/>
    </source>
</evidence>
<keyword evidence="5" id="KW-1185">Reference proteome</keyword>
<dbReference type="PANTHER" id="PTHR13789:SF309">
    <property type="entry name" value="PUTATIVE (AFU_ORTHOLOGUE AFUA_6G14510)-RELATED"/>
    <property type="match status" value="1"/>
</dbReference>
<dbReference type="EMBL" id="SGWY01000003">
    <property type="protein sequence ID" value="RZS64195.1"/>
    <property type="molecule type" value="Genomic_DNA"/>
</dbReference>
<dbReference type="InterPro" id="IPR036188">
    <property type="entry name" value="FAD/NAD-bd_sf"/>
</dbReference>
<feature type="domain" description="FAD-binding" evidence="3">
    <location>
        <begin position="112"/>
        <end position="309"/>
    </location>
</feature>
<dbReference type="PANTHER" id="PTHR13789">
    <property type="entry name" value="MONOOXYGENASE"/>
    <property type="match status" value="1"/>
</dbReference>
<dbReference type="InterPro" id="IPR002938">
    <property type="entry name" value="FAD-bd"/>
</dbReference>
<keyword evidence="2" id="KW-0503">Monooxygenase</keyword>
<accession>A0A4Q7M7Z7</accession>
<dbReference type="GO" id="GO:0004497">
    <property type="term" value="F:monooxygenase activity"/>
    <property type="evidence" value="ECO:0007669"/>
    <property type="project" value="UniProtKB-KW"/>
</dbReference>
<sequence>MDTISIVGGGIAGLALASRLDPDRFEVTLHEQRAELPVAGTSLAMWPDAQAALAALGVLDPLRSVGIPIDHFPMWSEAGRRLADLSAEGMVVSRHELLSALDAVVPDSVRRVTERVDDVDRLGATVVVGADGVHSAVRRGRWGSRSDARVTPVLAVRGVVADELPEHALGEYWGRGQLFGLGPHNEGTNWYTAFRSDLGPRHVDAGDALDIARARHADAAPQIRRVLASAAPETTLAQRIWTTPRLSSYVRADAALVGDAAHAMTPNLGRGACEALIDAVTLGDLLGRMSPDAALAAYDRARCRRTQRLRAASSVLGRVALAERLQPLRDRLVATVGRRSLVGRRDVPAEASARMTG</sequence>
<evidence type="ECO:0000313" key="4">
    <source>
        <dbReference type="EMBL" id="RZS64195.1"/>
    </source>
</evidence>
<evidence type="ECO:0000313" key="5">
    <source>
        <dbReference type="Proteomes" id="UP000293289"/>
    </source>
</evidence>
<dbReference type="SUPFAM" id="SSF51905">
    <property type="entry name" value="FAD/NAD(P)-binding domain"/>
    <property type="match status" value="1"/>
</dbReference>
<comment type="caution">
    <text evidence="4">The sequence shown here is derived from an EMBL/GenBank/DDBJ whole genome shotgun (WGS) entry which is preliminary data.</text>
</comment>
<reference evidence="4 5" key="1">
    <citation type="submission" date="2019-02" db="EMBL/GenBank/DDBJ databases">
        <title>Genomic Encyclopedia of Type Strains, Phase IV (KMG-IV): sequencing the most valuable type-strain genomes for metagenomic binning, comparative biology and taxonomic classification.</title>
        <authorList>
            <person name="Goeker M."/>
        </authorList>
    </citation>
    <scope>NUCLEOTIDE SEQUENCE [LARGE SCALE GENOMIC DNA]</scope>
    <source>
        <strain evidence="4 5">DSM 43045</strain>
    </source>
</reference>
<evidence type="ECO:0000259" key="3">
    <source>
        <dbReference type="Pfam" id="PF01494"/>
    </source>
</evidence>
<dbReference type="Pfam" id="PF01494">
    <property type="entry name" value="FAD_binding_3"/>
    <property type="match status" value="1"/>
</dbReference>
<dbReference type="AlphaFoldDB" id="A0A4Q7M7Z7"/>
<evidence type="ECO:0000256" key="1">
    <source>
        <dbReference type="ARBA" id="ARBA00023002"/>
    </source>
</evidence>
<dbReference type="InterPro" id="IPR050493">
    <property type="entry name" value="FAD-dep_Monooxygenase_BioMet"/>
</dbReference>
<dbReference type="Pfam" id="PF13450">
    <property type="entry name" value="NAD_binding_8"/>
    <property type="match status" value="1"/>
</dbReference>
<proteinExistence type="predicted"/>
<dbReference type="Gene3D" id="3.50.50.60">
    <property type="entry name" value="FAD/NAD(P)-binding domain"/>
    <property type="match status" value="1"/>
</dbReference>